<gene>
    <name evidence="4" type="ORF">CCMP2556_LOCUS10884</name>
    <name evidence="5" type="ORF">CCMP2556_LOCUS11444</name>
</gene>
<reference evidence="4 6" key="1">
    <citation type="submission" date="2024-02" db="EMBL/GenBank/DDBJ databases">
        <authorList>
            <person name="Chen Y."/>
            <person name="Shah S."/>
            <person name="Dougan E. K."/>
            <person name="Thang M."/>
            <person name="Chan C."/>
        </authorList>
    </citation>
    <scope>NUCLEOTIDE SEQUENCE [LARGE SCALE GENOMIC DNA]</scope>
</reference>
<keyword evidence="2" id="KW-0150">Chloroplast</keyword>
<protein>
    <submittedName>
        <fullName evidence="4">Uncharacterized protein</fullName>
    </submittedName>
</protein>
<sequence>MIKRLAPCYLGPPKEVEGPPQGYGRIYHNRRRTAWTDYKIDEDCHGQDKDAEELRQRLSRQSTAETDLGRACGVARPGWDPLGLADESELDSLVSKLEPPLPAEDTTFDWTIVAISREVELKNGRSAMFACLGYIMLE</sequence>
<dbReference type="EMBL" id="CAXAMN010005113">
    <property type="protein sequence ID" value="CAK9012531.1"/>
    <property type="molecule type" value="Genomic_DNA"/>
</dbReference>
<proteinExistence type="predicted"/>
<name>A0ABP0JE11_9DINO</name>
<keyword evidence="3" id="KW-0934">Plastid</keyword>
<comment type="caution">
    <text evidence="4">The sequence shown here is derived from an EMBL/GenBank/DDBJ whole genome shotgun (WGS) entry which is preliminary data.</text>
</comment>
<dbReference type="Pfam" id="PF00504">
    <property type="entry name" value="Chloroa_b-bind"/>
    <property type="match status" value="1"/>
</dbReference>
<dbReference type="EMBL" id="CAXAMN010005446">
    <property type="protein sequence ID" value="CAK9013823.1"/>
    <property type="molecule type" value="Genomic_DNA"/>
</dbReference>
<evidence type="ECO:0000313" key="5">
    <source>
        <dbReference type="EMBL" id="CAK9013823.1"/>
    </source>
</evidence>
<comment type="subcellular location">
    <subcellularLocation>
        <location evidence="1">Plastid</location>
        <location evidence="1">Chloroplast</location>
    </subcellularLocation>
</comment>
<evidence type="ECO:0000313" key="4">
    <source>
        <dbReference type="EMBL" id="CAK9012531.1"/>
    </source>
</evidence>
<dbReference type="InterPro" id="IPR022796">
    <property type="entry name" value="Chloroa_b-bind"/>
</dbReference>
<evidence type="ECO:0000313" key="6">
    <source>
        <dbReference type="Proteomes" id="UP001642484"/>
    </source>
</evidence>
<dbReference type="Gene3D" id="1.10.3460.10">
    <property type="entry name" value="Chlorophyll a/b binding protein domain"/>
    <property type="match status" value="1"/>
</dbReference>
<accession>A0ABP0JE11</accession>
<organism evidence="4 6">
    <name type="scientific">Durusdinium trenchii</name>
    <dbReference type="NCBI Taxonomy" id="1381693"/>
    <lineage>
        <taxon>Eukaryota</taxon>
        <taxon>Sar</taxon>
        <taxon>Alveolata</taxon>
        <taxon>Dinophyceae</taxon>
        <taxon>Suessiales</taxon>
        <taxon>Symbiodiniaceae</taxon>
        <taxon>Durusdinium</taxon>
    </lineage>
</organism>
<dbReference type="SUPFAM" id="SSF103511">
    <property type="entry name" value="Chlorophyll a-b binding protein"/>
    <property type="match status" value="1"/>
</dbReference>
<dbReference type="Proteomes" id="UP001642484">
    <property type="component" value="Unassembled WGS sequence"/>
</dbReference>
<keyword evidence="6" id="KW-1185">Reference proteome</keyword>
<evidence type="ECO:0000256" key="3">
    <source>
        <dbReference type="ARBA" id="ARBA00022640"/>
    </source>
</evidence>
<evidence type="ECO:0000256" key="1">
    <source>
        <dbReference type="ARBA" id="ARBA00004229"/>
    </source>
</evidence>
<evidence type="ECO:0000256" key="2">
    <source>
        <dbReference type="ARBA" id="ARBA00022528"/>
    </source>
</evidence>